<proteinExistence type="predicted"/>
<dbReference type="GO" id="GO:0043200">
    <property type="term" value="P:response to amino acid"/>
    <property type="evidence" value="ECO:0007669"/>
    <property type="project" value="TreeGrafter"/>
</dbReference>
<keyword evidence="1" id="KW-0805">Transcription regulation</keyword>
<dbReference type="SUPFAM" id="SSF54909">
    <property type="entry name" value="Dimeric alpha+beta barrel"/>
    <property type="match status" value="1"/>
</dbReference>
<dbReference type="PROSITE" id="PS50956">
    <property type="entry name" value="HTH_ASNC_2"/>
    <property type="match status" value="1"/>
</dbReference>
<evidence type="ECO:0000256" key="3">
    <source>
        <dbReference type="ARBA" id="ARBA00023163"/>
    </source>
</evidence>
<dbReference type="GO" id="GO:0005829">
    <property type="term" value="C:cytosol"/>
    <property type="evidence" value="ECO:0007669"/>
    <property type="project" value="TreeGrafter"/>
</dbReference>
<dbReference type="PROSITE" id="PS00519">
    <property type="entry name" value="HTH_ASNC_1"/>
    <property type="match status" value="1"/>
</dbReference>
<dbReference type="GO" id="GO:0043565">
    <property type="term" value="F:sequence-specific DNA binding"/>
    <property type="evidence" value="ECO:0007669"/>
    <property type="project" value="InterPro"/>
</dbReference>
<feature type="domain" description="HTH asnC-type" evidence="5">
    <location>
        <begin position="20"/>
        <end position="81"/>
    </location>
</feature>
<keyword evidence="3" id="KW-0804">Transcription</keyword>
<dbReference type="InterPro" id="IPR000485">
    <property type="entry name" value="AsnC-type_HTH_dom"/>
</dbReference>
<evidence type="ECO:0000256" key="1">
    <source>
        <dbReference type="ARBA" id="ARBA00023015"/>
    </source>
</evidence>
<dbReference type="CDD" id="cd00090">
    <property type="entry name" value="HTH_ARSR"/>
    <property type="match status" value="1"/>
</dbReference>
<dbReference type="SMART" id="SM00344">
    <property type="entry name" value="HTH_ASNC"/>
    <property type="match status" value="1"/>
</dbReference>
<evidence type="ECO:0000259" key="5">
    <source>
        <dbReference type="PROSITE" id="PS50956"/>
    </source>
</evidence>
<dbReference type="Gene3D" id="3.30.70.920">
    <property type="match status" value="1"/>
</dbReference>
<organism evidence="6 7">
    <name type="scientific">Bradyrhizobium lablabi</name>
    <dbReference type="NCBI Taxonomy" id="722472"/>
    <lineage>
        <taxon>Bacteria</taxon>
        <taxon>Pseudomonadati</taxon>
        <taxon>Pseudomonadota</taxon>
        <taxon>Alphaproteobacteria</taxon>
        <taxon>Hyphomicrobiales</taxon>
        <taxon>Nitrobacteraceae</taxon>
        <taxon>Bradyrhizobium</taxon>
    </lineage>
</organism>
<dbReference type="Proteomes" id="UP000189935">
    <property type="component" value="Chromosome I"/>
</dbReference>
<sequence>MMGQMAEIFSIQLDLGATMLDEFDRKILATLQVDSSLSMQEVADRVGLSSTPCWRRIQKLEASGYIKRRVALLDAEKLNLGVSVFIAVKTNQHNADWVQRFRKIVVSFPEVVDFYRLSGDVDYLIRAVVSDIRAYDDLYQRLIAKIDLHDVSSMFTMEQIKSTTELPLANASTRSGRREAETARAPLVTS</sequence>
<feature type="region of interest" description="Disordered" evidence="4">
    <location>
        <begin position="168"/>
        <end position="190"/>
    </location>
</feature>
<dbReference type="PANTHER" id="PTHR30154">
    <property type="entry name" value="LEUCINE-RESPONSIVE REGULATORY PROTEIN"/>
    <property type="match status" value="1"/>
</dbReference>
<keyword evidence="2" id="KW-0238">DNA-binding</keyword>
<dbReference type="InterPro" id="IPR011008">
    <property type="entry name" value="Dimeric_a/b-barrel"/>
</dbReference>
<dbReference type="EMBL" id="LT670844">
    <property type="protein sequence ID" value="SHJ54466.1"/>
    <property type="molecule type" value="Genomic_DNA"/>
</dbReference>
<accession>A0A1M6K654</accession>
<dbReference type="SUPFAM" id="SSF46785">
    <property type="entry name" value="Winged helix' DNA-binding domain"/>
    <property type="match status" value="1"/>
</dbReference>
<evidence type="ECO:0000256" key="2">
    <source>
        <dbReference type="ARBA" id="ARBA00023125"/>
    </source>
</evidence>
<evidence type="ECO:0000313" key="7">
    <source>
        <dbReference type="Proteomes" id="UP000189935"/>
    </source>
</evidence>
<reference evidence="6 7" key="1">
    <citation type="submission" date="2016-11" db="EMBL/GenBank/DDBJ databases">
        <authorList>
            <person name="Jaros S."/>
            <person name="Januszkiewicz K."/>
            <person name="Wedrychowicz H."/>
        </authorList>
    </citation>
    <scope>NUCLEOTIDE SEQUENCE [LARGE SCALE GENOMIC DNA]</scope>
    <source>
        <strain evidence="6 7">GAS499</strain>
    </source>
</reference>
<protein>
    <submittedName>
        <fullName evidence="6">Transcriptional regulator, AsnC family</fullName>
    </submittedName>
</protein>
<gene>
    <name evidence="6" type="ORF">SAMN05444159_0883</name>
</gene>
<dbReference type="InterPro" id="IPR019887">
    <property type="entry name" value="Tscrpt_reg_AsnC/Lrp_C"/>
</dbReference>
<dbReference type="InterPro" id="IPR036388">
    <property type="entry name" value="WH-like_DNA-bd_sf"/>
</dbReference>
<name>A0A1M6K654_9BRAD</name>
<dbReference type="PANTHER" id="PTHR30154:SF17">
    <property type="entry name" value="DNA-BINDING TRANSCRIPTIONAL ACTIVATOR DECR"/>
    <property type="match status" value="1"/>
</dbReference>
<dbReference type="InterPro" id="IPR036390">
    <property type="entry name" value="WH_DNA-bd_sf"/>
</dbReference>
<dbReference type="AlphaFoldDB" id="A0A1M6K654"/>
<dbReference type="GO" id="GO:0006355">
    <property type="term" value="P:regulation of DNA-templated transcription"/>
    <property type="evidence" value="ECO:0007669"/>
    <property type="project" value="UniProtKB-ARBA"/>
</dbReference>
<dbReference type="Gene3D" id="1.10.10.10">
    <property type="entry name" value="Winged helix-like DNA-binding domain superfamily/Winged helix DNA-binding domain"/>
    <property type="match status" value="1"/>
</dbReference>
<evidence type="ECO:0000256" key="4">
    <source>
        <dbReference type="SAM" id="MobiDB-lite"/>
    </source>
</evidence>
<dbReference type="InterPro" id="IPR011991">
    <property type="entry name" value="ArsR-like_HTH"/>
</dbReference>
<dbReference type="Pfam" id="PF01037">
    <property type="entry name" value="AsnC_trans_reg"/>
    <property type="match status" value="1"/>
</dbReference>
<evidence type="ECO:0000313" key="6">
    <source>
        <dbReference type="EMBL" id="SHJ54466.1"/>
    </source>
</evidence>
<dbReference type="InterPro" id="IPR019885">
    <property type="entry name" value="Tscrpt_reg_HTH_AsnC-type_CS"/>
</dbReference>
<dbReference type="InterPro" id="IPR019888">
    <property type="entry name" value="Tscrpt_reg_AsnC-like"/>
</dbReference>
<dbReference type="PRINTS" id="PR00033">
    <property type="entry name" value="HTHASNC"/>
</dbReference>
<dbReference type="Pfam" id="PF13412">
    <property type="entry name" value="HTH_24"/>
    <property type="match status" value="1"/>
</dbReference>